<proteinExistence type="predicted"/>
<protein>
    <recommendedName>
        <fullName evidence="4">Lipoprotein</fullName>
    </recommendedName>
</protein>
<feature type="chain" id="PRO_5017836173" description="Lipoprotein" evidence="1">
    <location>
        <begin position="21"/>
        <end position="105"/>
    </location>
</feature>
<dbReference type="Proteomes" id="UP000256900">
    <property type="component" value="Unassembled WGS sequence"/>
</dbReference>
<dbReference type="RefSeq" id="WP_115836964.1">
    <property type="nucleotide sequence ID" value="NZ_CP025086.1"/>
</dbReference>
<evidence type="ECO:0008006" key="4">
    <source>
        <dbReference type="Google" id="ProtNLM"/>
    </source>
</evidence>
<organism evidence="2 3">
    <name type="scientific">Methylovirgula ligni</name>
    <dbReference type="NCBI Taxonomy" id="569860"/>
    <lineage>
        <taxon>Bacteria</taxon>
        <taxon>Pseudomonadati</taxon>
        <taxon>Pseudomonadota</taxon>
        <taxon>Alphaproteobacteria</taxon>
        <taxon>Hyphomicrobiales</taxon>
        <taxon>Beijerinckiaceae</taxon>
        <taxon>Methylovirgula</taxon>
    </lineage>
</organism>
<name>A0A3D9YV73_9HYPH</name>
<keyword evidence="1" id="KW-0732">Signal</keyword>
<accession>A0A3D9YV73</accession>
<dbReference type="EMBL" id="QUMO01000003">
    <property type="protein sequence ID" value="REF86425.1"/>
    <property type="molecule type" value="Genomic_DNA"/>
</dbReference>
<dbReference type="AlphaFoldDB" id="A0A3D9YV73"/>
<gene>
    <name evidence="2" type="ORF">DES32_2477</name>
</gene>
<evidence type="ECO:0000313" key="2">
    <source>
        <dbReference type="EMBL" id="REF86425.1"/>
    </source>
</evidence>
<evidence type="ECO:0000256" key="1">
    <source>
        <dbReference type="SAM" id="SignalP"/>
    </source>
</evidence>
<comment type="caution">
    <text evidence="2">The sequence shown here is derived from an EMBL/GenBank/DDBJ whole genome shotgun (WGS) entry which is preliminary data.</text>
</comment>
<sequence>MMKPHHAGALALALCLAACAGFDQTVNNAVAWVDAPATQQAIGSLKSGVVAFTCAVADASAVAKAIESSVGAGQSLIGTDGKVYVASATACAAVGGTLGPQAVVP</sequence>
<reference evidence="2 3" key="1">
    <citation type="submission" date="2018-08" db="EMBL/GenBank/DDBJ databases">
        <title>Genomic Encyclopedia of Type Strains, Phase IV (KMG-IV): sequencing the most valuable type-strain genomes for metagenomic binning, comparative biology and taxonomic classification.</title>
        <authorList>
            <person name="Goeker M."/>
        </authorList>
    </citation>
    <scope>NUCLEOTIDE SEQUENCE [LARGE SCALE GENOMIC DNA]</scope>
    <source>
        <strain evidence="2 3">BW863</strain>
    </source>
</reference>
<evidence type="ECO:0000313" key="3">
    <source>
        <dbReference type="Proteomes" id="UP000256900"/>
    </source>
</evidence>
<feature type="signal peptide" evidence="1">
    <location>
        <begin position="1"/>
        <end position="20"/>
    </location>
</feature>
<keyword evidence="3" id="KW-1185">Reference proteome</keyword>